<gene>
    <name evidence="5" type="ORF">GCM10011452_10280</name>
</gene>
<evidence type="ECO:0000313" key="5">
    <source>
        <dbReference type="EMBL" id="GGW24827.1"/>
    </source>
</evidence>
<keyword evidence="2" id="KW-0680">Restriction system</keyword>
<dbReference type="InterPro" id="IPR052021">
    <property type="entry name" value="Type-I_RS_S_subunit"/>
</dbReference>
<dbReference type="InterPro" id="IPR044946">
    <property type="entry name" value="Restrct_endonuc_typeI_TRD_sf"/>
</dbReference>
<reference evidence="5" key="1">
    <citation type="journal article" date="2014" name="Int. J. Syst. Evol. Microbiol.">
        <title>Complete genome sequence of Corynebacterium casei LMG S-19264T (=DSM 44701T), isolated from a smear-ripened cheese.</title>
        <authorList>
            <consortium name="US DOE Joint Genome Institute (JGI-PGF)"/>
            <person name="Walter F."/>
            <person name="Albersmeier A."/>
            <person name="Kalinowski J."/>
            <person name="Ruckert C."/>
        </authorList>
    </citation>
    <scope>NUCLEOTIDE SEQUENCE</scope>
    <source>
        <strain evidence="5">KCTC 23714</strain>
    </source>
</reference>
<evidence type="ECO:0000256" key="3">
    <source>
        <dbReference type="ARBA" id="ARBA00023125"/>
    </source>
</evidence>
<protein>
    <recommendedName>
        <fullName evidence="4">Type I restriction modification DNA specificity domain-containing protein</fullName>
    </recommendedName>
</protein>
<dbReference type="PANTHER" id="PTHR30408:SF13">
    <property type="entry name" value="TYPE I RESTRICTION ENZYME HINDI SPECIFICITY SUBUNIT"/>
    <property type="match status" value="1"/>
</dbReference>
<dbReference type="Pfam" id="PF01420">
    <property type="entry name" value="Methylase_S"/>
    <property type="match status" value="1"/>
</dbReference>
<proteinExistence type="inferred from homology"/>
<dbReference type="PANTHER" id="PTHR30408">
    <property type="entry name" value="TYPE-1 RESTRICTION ENZYME ECOKI SPECIFICITY PROTEIN"/>
    <property type="match status" value="1"/>
</dbReference>
<comment type="similarity">
    <text evidence="1">Belongs to the type-I restriction system S methylase family.</text>
</comment>
<keyword evidence="6" id="KW-1185">Reference proteome</keyword>
<name>A0A918IQ24_9RHOB</name>
<evidence type="ECO:0000256" key="2">
    <source>
        <dbReference type="ARBA" id="ARBA00022747"/>
    </source>
</evidence>
<dbReference type="GO" id="GO:0009307">
    <property type="term" value="P:DNA restriction-modification system"/>
    <property type="evidence" value="ECO:0007669"/>
    <property type="project" value="UniProtKB-KW"/>
</dbReference>
<dbReference type="GO" id="GO:0003677">
    <property type="term" value="F:DNA binding"/>
    <property type="evidence" value="ECO:0007669"/>
    <property type="project" value="UniProtKB-KW"/>
</dbReference>
<keyword evidence="3" id="KW-0238">DNA-binding</keyword>
<organism evidence="5 6">
    <name type="scientific">Gemmobacter lanyuensis</name>
    <dbReference type="NCBI Taxonomy" id="1054497"/>
    <lineage>
        <taxon>Bacteria</taxon>
        <taxon>Pseudomonadati</taxon>
        <taxon>Pseudomonadota</taxon>
        <taxon>Alphaproteobacteria</taxon>
        <taxon>Rhodobacterales</taxon>
        <taxon>Paracoccaceae</taxon>
        <taxon>Gemmobacter</taxon>
    </lineage>
</organism>
<evidence type="ECO:0000256" key="1">
    <source>
        <dbReference type="ARBA" id="ARBA00010923"/>
    </source>
</evidence>
<dbReference type="EMBL" id="BMYQ01000002">
    <property type="protein sequence ID" value="GGW24827.1"/>
    <property type="molecule type" value="Genomic_DNA"/>
</dbReference>
<dbReference type="RefSeq" id="WP_189632772.1">
    <property type="nucleotide sequence ID" value="NZ_BMYQ01000002.1"/>
</dbReference>
<evidence type="ECO:0000259" key="4">
    <source>
        <dbReference type="Pfam" id="PF01420"/>
    </source>
</evidence>
<feature type="domain" description="Type I restriction modification DNA specificity" evidence="4">
    <location>
        <begin position="35"/>
        <end position="171"/>
    </location>
</feature>
<sequence>MTTLESICAAIVDCEHKTAPKADLGHPSIRTTDIKNGRIDFENANRVSDETYKAWTKRRRPMPGDLILAREAPVGEVGYIPDGIFPVLGQRTVLISPDHNKVFSRYLHYLLISPAIQHTIQVHSAGSTVHHLNMKDIRELELPELPSLAEQREIASILGALDDKIELNRRMAGTLEEIARALYRSWFVDFDSVKAKAEGLAPAFMDEATAALFPDRFGDDGLPEGWRRGRLSDVAINPRAGVKPEQIDPSTPYIGLEHMPRRSIRLGDWGTAEDVGSQKSAMRRGDFLFGKLRPYFHKVGISPLDGICSTDIIVVRPMAPEWASFVLSVISSDDFVGHTNAGSSGTRMPRTSWSEMGRYEVVIPPTPVAAAFEAALGSMRDRIVAGVHEARNLAELRDTLLPKLMSGELRVGEAQDQVEEVA</sequence>
<dbReference type="SUPFAM" id="SSF116734">
    <property type="entry name" value="DNA methylase specificity domain"/>
    <property type="match status" value="2"/>
</dbReference>
<dbReference type="AlphaFoldDB" id="A0A918IQ24"/>
<accession>A0A918IQ24</accession>
<dbReference type="InterPro" id="IPR000055">
    <property type="entry name" value="Restrct_endonuc_typeI_TRD"/>
</dbReference>
<dbReference type="CDD" id="cd17246">
    <property type="entry name" value="RMtype1_S_SonII-TRD2-CR2_like"/>
    <property type="match status" value="1"/>
</dbReference>
<dbReference type="Proteomes" id="UP000628984">
    <property type="component" value="Unassembled WGS sequence"/>
</dbReference>
<comment type="caution">
    <text evidence="5">The sequence shown here is derived from an EMBL/GenBank/DDBJ whole genome shotgun (WGS) entry which is preliminary data.</text>
</comment>
<dbReference type="Gene3D" id="3.90.220.20">
    <property type="entry name" value="DNA methylase specificity domains"/>
    <property type="match status" value="2"/>
</dbReference>
<evidence type="ECO:0000313" key="6">
    <source>
        <dbReference type="Proteomes" id="UP000628984"/>
    </source>
</evidence>
<reference evidence="5" key="2">
    <citation type="submission" date="2020-09" db="EMBL/GenBank/DDBJ databases">
        <authorList>
            <person name="Sun Q."/>
            <person name="Kim S."/>
        </authorList>
    </citation>
    <scope>NUCLEOTIDE SEQUENCE</scope>
    <source>
        <strain evidence="5">KCTC 23714</strain>
    </source>
</reference>